<dbReference type="Pfam" id="PF00501">
    <property type="entry name" value="AMP-binding"/>
    <property type="match status" value="1"/>
</dbReference>
<feature type="region of interest" description="Disordered" evidence="2">
    <location>
        <begin position="393"/>
        <end position="420"/>
    </location>
</feature>
<comment type="cofactor">
    <cofactor evidence="1">
        <name>pantetheine 4'-phosphate</name>
        <dbReference type="ChEBI" id="CHEBI:47942"/>
    </cofactor>
</comment>
<keyword evidence="5" id="KW-1185">Reference proteome</keyword>
<dbReference type="GO" id="GO:0044550">
    <property type="term" value="P:secondary metabolite biosynthetic process"/>
    <property type="evidence" value="ECO:0007669"/>
    <property type="project" value="TreeGrafter"/>
</dbReference>
<evidence type="ECO:0000256" key="1">
    <source>
        <dbReference type="ARBA" id="ARBA00001957"/>
    </source>
</evidence>
<accession>A0A2S1SX19</accession>
<dbReference type="GO" id="GO:0043041">
    <property type="term" value="P:amino acid activation for nonribosomal peptide biosynthetic process"/>
    <property type="evidence" value="ECO:0007669"/>
    <property type="project" value="TreeGrafter"/>
</dbReference>
<dbReference type="InterPro" id="IPR000873">
    <property type="entry name" value="AMP-dep_synth/lig_dom"/>
</dbReference>
<dbReference type="GO" id="GO:0031177">
    <property type="term" value="F:phosphopantetheine binding"/>
    <property type="evidence" value="ECO:0007669"/>
    <property type="project" value="TreeGrafter"/>
</dbReference>
<dbReference type="EMBL" id="CP029188">
    <property type="protein sequence ID" value="AWI30962.1"/>
    <property type="molecule type" value="Genomic_DNA"/>
</dbReference>
<dbReference type="PANTHER" id="PTHR45527:SF1">
    <property type="entry name" value="FATTY ACID SYNTHASE"/>
    <property type="match status" value="1"/>
</dbReference>
<dbReference type="RefSeq" id="WP_108907354.1">
    <property type="nucleotide sequence ID" value="NZ_CP029188.1"/>
</dbReference>
<feature type="compositionally biased region" description="Pro residues" evidence="2">
    <location>
        <begin position="910"/>
        <end position="922"/>
    </location>
</feature>
<dbReference type="Gene3D" id="3.40.50.980">
    <property type="match status" value="2"/>
</dbReference>
<dbReference type="PANTHER" id="PTHR45527">
    <property type="entry name" value="NONRIBOSOMAL PEPTIDE SYNTHETASE"/>
    <property type="match status" value="1"/>
</dbReference>
<feature type="compositionally biased region" description="Low complexity" evidence="2">
    <location>
        <begin position="928"/>
        <end position="948"/>
    </location>
</feature>
<dbReference type="InterPro" id="IPR036736">
    <property type="entry name" value="ACP-like_sf"/>
</dbReference>
<feature type="compositionally biased region" description="Gly residues" evidence="2">
    <location>
        <begin position="826"/>
        <end position="835"/>
    </location>
</feature>
<dbReference type="InterPro" id="IPR010071">
    <property type="entry name" value="AA_adenyl_dom"/>
</dbReference>
<dbReference type="Gene3D" id="3.30.559.30">
    <property type="entry name" value="Nonribosomal peptide synthetase, condensation domain"/>
    <property type="match status" value="1"/>
</dbReference>
<name>A0A2S1SX19_9ACTN</name>
<gene>
    <name evidence="4" type="ORF">DDW44_20900</name>
</gene>
<dbReference type="SUPFAM" id="SSF53474">
    <property type="entry name" value="alpha/beta-Hydrolases"/>
    <property type="match status" value="1"/>
</dbReference>
<dbReference type="Pfam" id="PF00550">
    <property type="entry name" value="PP-binding"/>
    <property type="match status" value="1"/>
</dbReference>
<dbReference type="InterPro" id="IPR009081">
    <property type="entry name" value="PP-bd_ACP"/>
</dbReference>
<dbReference type="PROSITE" id="PS00455">
    <property type="entry name" value="AMP_BINDING"/>
    <property type="match status" value="1"/>
</dbReference>
<evidence type="ECO:0000313" key="4">
    <source>
        <dbReference type="EMBL" id="AWI30962.1"/>
    </source>
</evidence>
<evidence type="ECO:0000256" key="2">
    <source>
        <dbReference type="SAM" id="MobiDB-lite"/>
    </source>
</evidence>
<proteinExistence type="predicted"/>
<dbReference type="Gene3D" id="1.10.1200.10">
    <property type="entry name" value="ACP-like"/>
    <property type="match status" value="1"/>
</dbReference>
<dbReference type="AlphaFoldDB" id="A0A2S1SX19"/>
<feature type="domain" description="Carrier" evidence="3">
    <location>
        <begin position="837"/>
        <end position="916"/>
    </location>
</feature>
<dbReference type="InterPro" id="IPR042099">
    <property type="entry name" value="ANL_N_sf"/>
</dbReference>
<organism evidence="4 5">
    <name type="scientific">Streptomyces tirandamycinicus</name>
    <dbReference type="NCBI Taxonomy" id="2174846"/>
    <lineage>
        <taxon>Bacteria</taxon>
        <taxon>Bacillati</taxon>
        <taxon>Actinomycetota</taxon>
        <taxon>Actinomycetes</taxon>
        <taxon>Kitasatosporales</taxon>
        <taxon>Streptomycetaceae</taxon>
        <taxon>Streptomyces</taxon>
    </lineage>
</organism>
<dbReference type="SUPFAM" id="SSF56801">
    <property type="entry name" value="Acetyl-CoA synthetase-like"/>
    <property type="match status" value="1"/>
</dbReference>
<dbReference type="PROSITE" id="PS50075">
    <property type="entry name" value="CARRIER"/>
    <property type="match status" value="1"/>
</dbReference>
<dbReference type="InterPro" id="IPR025110">
    <property type="entry name" value="AMP-bd_C"/>
</dbReference>
<dbReference type="KEGG" id="stir:DDW44_20900"/>
<dbReference type="Gene3D" id="3.40.50.12780">
    <property type="entry name" value="N-terminal domain of ligase-like"/>
    <property type="match status" value="1"/>
</dbReference>
<dbReference type="Gene3D" id="3.40.50.1820">
    <property type="entry name" value="alpha/beta hydrolase"/>
    <property type="match status" value="1"/>
</dbReference>
<reference evidence="4 5" key="1">
    <citation type="submission" date="2018-05" db="EMBL/GenBank/DDBJ databases">
        <title>Complete genome sequence of sponge-derived Streptomyces sp. HNM0039.</title>
        <authorList>
            <person name="Huang X."/>
            <person name="Zhou S."/>
        </authorList>
    </citation>
    <scope>NUCLEOTIDE SEQUENCE [LARGE SCALE GENOMIC DNA]</scope>
    <source>
        <strain evidence="4 5">HNM0039</strain>
    </source>
</reference>
<dbReference type="CDD" id="cd05930">
    <property type="entry name" value="A_NRPS"/>
    <property type="match status" value="1"/>
</dbReference>
<dbReference type="OrthoDB" id="2472181at2"/>
<dbReference type="InterPro" id="IPR029058">
    <property type="entry name" value="AB_hydrolase_fold"/>
</dbReference>
<dbReference type="Pfam" id="PF13193">
    <property type="entry name" value="AMP-binding_C"/>
    <property type="match status" value="1"/>
</dbReference>
<evidence type="ECO:0000259" key="3">
    <source>
        <dbReference type="PROSITE" id="PS50075"/>
    </source>
</evidence>
<feature type="region of interest" description="Disordered" evidence="2">
    <location>
        <begin position="811"/>
        <end position="844"/>
    </location>
</feature>
<dbReference type="InterPro" id="IPR001031">
    <property type="entry name" value="Thioesterase"/>
</dbReference>
<dbReference type="Proteomes" id="UP000244900">
    <property type="component" value="Chromosome"/>
</dbReference>
<dbReference type="InterPro" id="IPR020845">
    <property type="entry name" value="AMP-binding_CS"/>
</dbReference>
<protein>
    <submittedName>
        <fullName evidence="4">Non-ribosomal peptide synthetase</fullName>
    </submittedName>
</protein>
<dbReference type="GO" id="GO:0005737">
    <property type="term" value="C:cytoplasm"/>
    <property type="evidence" value="ECO:0007669"/>
    <property type="project" value="TreeGrafter"/>
</dbReference>
<dbReference type="SUPFAM" id="SSF52777">
    <property type="entry name" value="CoA-dependent acyltransferases"/>
    <property type="match status" value="1"/>
</dbReference>
<dbReference type="Pfam" id="PF00975">
    <property type="entry name" value="Thioesterase"/>
    <property type="match status" value="1"/>
</dbReference>
<feature type="region of interest" description="Disordered" evidence="2">
    <location>
        <begin position="904"/>
        <end position="952"/>
    </location>
</feature>
<evidence type="ECO:0000313" key="5">
    <source>
        <dbReference type="Proteomes" id="UP000244900"/>
    </source>
</evidence>
<dbReference type="NCBIfam" id="TIGR01733">
    <property type="entry name" value="AA-adenyl-dom"/>
    <property type="match status" value="1"/>
</dbReference>
<dbReference type="InterPro" id="IPR045851">
    <property type="entry name" value="AMP-bd_C_sf"/>
</dbReference>
<dbReference type="Gene3D" id="3.30.300.30">
    <property type="match status" value="1"/>
</dbReference>
<sequence>METQAAHTARTDAGREFWRAVLGPGGFTAVPRWVAAAPAPGAGEFGTYELAVPDELVGGLRGLAGVLGVPVSSLWLAAHARVLAVLSGEDEVVTGWVPVGGGRGLPCRVAAGGGRSWRELVGDADRVASGVVGHREFPVEGLAEELGFGGSLFEVECDACGADGDADGAGAGGGGGGGVEAVGGVGVGVVLRVSVRGADGGGGGVVLGLRYRVDVLDGEAAGRIAGYHVAALGQLVAGVDGVPGSLVSEGEVAFQVGGLAGRRRELPGLRVHELFEERVRAHPDAVAVVDGGRVWTYGELNGRANRLARALGVRGVEGEGVVGVVLERNADWLASVLAVFKAGGVYLPIEPRFPAGRIAAVLARAGCRVVLSEAGSTGTLDEALALLDQADQADPADPADPAGSADQADPADSADPADPAGGAGGVGGVVRVLVEEAYAEGHGEGDVGVPVGAGQLAYIYFTSGSTGEPKGAMCEHAGLVNHLLAKIEDLGIAEGSVVAQVAPQCFDISLWQLLAGLLVGGRTVLVEQDVVLDVPRFVDTVAGAGVNVLQVVPSYLEAVVSALEHAPRRLEGLRCVSVTGEALKRELVERWFAVQPGVVLVNAYGLTETCDDTNHEVITGVVERVLVGRPVANVHVYVVDEWLRPVPLGAPGEIVFSGVCVGRGYVNDPERTAAAFVADPLRPGERLYRSGDRGRWDVSGRLEFLGRRDAQVKIRGFRIELGEVENALLGVAGVRDGAVVPVAGPAGTRLVAFYTAPAALDGAVLAEGLGRVLPSYMVPAVFHWRPELPLTANGKVDKKALTTLARTLETTPTTGHHDHHGHGHGDGGGGGGGGRQAPTTPAERRLAAAWSAVLGIPPEQIGRGDHFFDRGGTSLSAVKLAIALDRAITLKDVTRHPVLTDLATLLDPQPTTPNTPNQPTPNTPSAETAASTAKPPSIPSTPSTPSTTHGTRRTAADGLLERLSESGDAQAGTLVCFPHAGGNAVNFHPLARALGGRGPAVYAVEPPGHDVAAAREPFAPLEQVVDRVVDEIIGLGLSRVLLWGHSSGTAPAVETARRLEQRGVGVGRVFLAAQLLGGAAERRAAVERLSRGSDAEIAAGLSTDLGHTALGELDAQRAEHIGAAYRHDCVAAHRYFAGLLEAPPAVKLSAPVTVVVAADDPFTASPERRRDWELLADRVDVYELPDGGHWFLRTRPAEAARAVLRATVLPAPS</sequence>